<dbReference type="CDD" id="cd06662">
    <property type="entry name" value="SURF1"/>
    <property type="match status" value="1"/>
</dbReference>
<dbReference type="EMBL" id="PGFE01000001">
    <property type="protein sequence ID" value="PJJ77191.1"/>
    <property type="molecule type" value="Genomic_DNA"/>
</dbReference>
<dbReference type="AlphaFoldDB" id="A0A2M9CZ21"/>
<evidence type="ECO:0000256" key="3">
    <source>
        <dbReference type="ARBA" id="ARBA00022692"/>
    </source>
</evidence>
<dbReference type="Proteomes" id="UP000231693">
    <property type="component" value="Unassembled WGS sequence"/>
</dbReference>
<gene>
    <name evidence="7" type="ORF">CLV28_0405</name>
</gene>
<keyword evidence="3 6" id="KW-0812">Transmembrane</keyword>
<evidence type="ECO:0000256" key="2">
    <source>
        <dbReference type="ARBA" id="ARBA00007165"/>
    </source>
</evidence>
<feature type="transmembrane region" description="Helical" evidence="6">
    <location>
        <begin position="252"/>
        <end position="273"/>
    </location>
</feature>
<comment type="subcellular location">
    <subcellularLocation>
        <location evidence="6">Cell membrane</location>
        <topology evidence="6">Multi-pass membrane protein</topology>
    </subcellularLocation>
    <subcellularLocation>
        <location evidence="1">Membrane</location>
    </subcellularLocation>
</comment>
<proteinExistence type="inferred from homology"/>
<dbReference type="InterPro" id="IPR002994">
    <property type="entry name" value="Surf1/Shy1"/>
</dbReference>
<dbReference type="GO" id="GO:0005886">
    <property type="term" value="C:plasma membrane"/>
    <property type="evidence" value="ECO:0007669"/>
    <property type="project" value="UniProtKB-SubCell"/>
</dbReference>
<evidence type="ECO:0000256" key="4">
    <source>
        <dbReference type="ARBA" id="ARBA00022989"/>
    </source>
</evidence>
<accession>A0A2M9CZ21</accession>
<keyword evidence="8" id="KW-1185">Reference proteome</keyword>
<reference evidence="7 8" key="1">
    <citation type="submission" date="2017-11" db="EMBL/GenBank/DDBJ databases">
        <title>Genomic Encyclopedia of Archaeal and Bacterial Type Strains, Phase II (KMG-II): From Individual Species to Whole Genera.</title>
        <authorList>
            <person name="Goeker M."/>
        </authorList>
    </citation>
    <scope>NUCLEOTIDE SEQUENCE [LARGE SCALE GENOMIC DNA]</scope>
    <source>
        <strain evidence="7 8">DSM 25478</strain>
    </source>
</reference>
<evidence type="ECO:0000256" key="6">
    <source>
        <dbReference type="RuleBase" id="RU363076"/>
    </source>
</evidence>
<dbReference type="PROSITE" id="PS50895">
    <property type="entry name" value="SURF1"/>
    <property type="match status" value="1"/>
</dbReference>
<comment type="similarity">
    <text evidence="2 6">Belongs to the SURF1 family.</text>
</comment>
<dbReference type="InterPro" id="IPR045214">
    <property type="entry name" value="Surf1/Surf4"/>
</dbReference>
<evidence type="ECO:0000313" key="8">
    <source>
        <dbReference type="Proteomes" id="UP000231693"/>
    </source>
</evidence>
<name>A0A2M9CZ21_9CELL</name>
<organism evidence="7 8">
    <name type="scientific">Sediminihabitans luteus</name>
    <dbReference type="NCBI Taxonomy" id="1138585"/>
    <lineage>
        <taxon>Bacteria</taxon>
        <taxon>Bacillati</taxon>
        <taxon>Actinomycetota</taxon>
        <taxon>Actinomycetes</taxon>
        <taxon>Micrococcales</taxon>
        <taxon>Cellulomonadaceae</taxon>
        <taxon>Sediminihabitans</taxon>
    </lineage>
</organism>
<keyword evidence="5 6" id="KW-0472">Membrane</keyword>
<keyword evidence="4 6" id="KW-1133">Transmembrane helix</keyword>
<feature type="transmembrane region" description="Helical" evidence="6">
    <location>
        <begin position="29"/>
        <end position="49"/>
    </location>
</feature>
<dbReference type="PANTHER" id="PTHR23427">
    <property type="entry name" value="SURFEIT LOCUS PROTEIN"/>
    <property type="match status" value="1"/>
</dbReference>
<protein>
    <recommendedName>
        <fullName evidence="6">SURF1-like protein</fullName>
    </recommendedName>
</protein>
<comment type="caution">
    <text evidence="7">The sequence shown here is derived from an EMBL/GenBank/DDBJ whole genome shotgun (WGS) entry which is preliminary data.</text>
</comment>
<evidence type="ECO:0000256" key="5">
    <source>
        <dbReference type="ARBA" id="ARBA00023136"/>
    </source>
</evidence>
<evidence type="ECO:0000256" key="1">
    <source>
        <dbReference type="ARBA" id="ARBA00004370"/>
    </source>
</evidence>
<dbReference type="Pfam" id="PF02104">
    <property type="entry name" value="SURF1"/>
    <property type="match status" value="1"/>
</dbReference>
<keyword evidence="6" id="KW-1003">Cell membrane</keyword>
<sequence length="298" mass="31323">MPGGGYGRSVTEPDTPRRSFWQVARTPRMVGLLVLFLAAAAVCGWLGMWQIDRAHERGQLAEKQAEAERLDQETAGLGTLLPPQQGFPGDLVGRKTWVEGTYEPDGQLLVVDRVLDGVAGYLVLSPLRVSDDGTGGASWADLSGPPVVPVVRGWVPDTAALDDAALVPPSGTVRVTGYLQVGEATDQGGLPAGQTDAISTAALANQWGPPIYSGYVVLAESDPAQPDAAAGGPALLPRPTLSGSEGLNLQNAFYAIEWFVFGGFALLLWVRLVRDEASGRKGISELDPDAIDPEGVDA</sequence>
<evidence type="ECO:0000313" key="7">
    <source>
        <dbReference type="EMBL" id="PJJ77191.1"/>
    </source>
</evidence>
<dbReference type="PANTHER" id="PTHR23427:SF2">
    <property type="entry name" value="SURFEIT LOCUS PROTEIN 1"/>
    <property type="match status" value="1"/>
</dbReference>